<sequence>MIFKKGDIVTVSNMFEEYMGTALILYKDEEKIDIKIIDEQTGLDVVPGEEILLKYENDNTIFAAYCNILKRLEESGALLLRVKKTFSVINRRFSTRYPAFFKVSISPLDSEQVFEGVIKNMSLRGFMVTTDAELSVNDLVKMGLEYDGRIVELKARIIRKSGQDGNYIYGLCIVDLGYDEKLLLRSIITELKEEKRKLSEKIIREYIGNDG</sequence>
<dbReference type="EMBL" id="CP003065">
    <property type="protein sequence ID" value="AEV68746.1"/>
    <property type="molecule type" value="Genomic_DNA"/>
</dbReference>
<gene>
    <name evidence="2" type="ordered locus">Clocl_2152</name>
</gene>
<evidence type="ECO:0000313" key="2">
    <source>
        <dbReference type="EMBL" id="AEV68746.1"/>
    </source>
</evidence>
<dbReference type="InterPro" id="IPR009875">
    <property type="entry name" value="PilZ_domain"/>
</dbReference>
<dbReference type="Pfam" id="PF07238">
    <property type="entry name" value="PilZ"/>
    <property type="match status" value="1"/>
</dbReference>
<reference evidence="3" key="1">
    <citation type="submission" date="2011-12" db="EMBL/GenBank/DDBJ databases">
        <title>Complete sequence of Clostridium clariflavum DSM 19732.</title>
        <authorList>
            <consortium name="US DOE Joint Genome Institute"/>
            <person name="Lucas S."/>
            <person name="Han J."/>
            <person name="Lapidus A."/>
            <person name="Cheng J.-F."/>
            <person name="Goodwin L."/>
            <person name="Pitluck S."/>
            <person name="Peters L."/>
            <person name="Teshima H."/>
            <person name="Detter J.C."/>
            <person name="Han C."/>
            <person name="Tapia R."/>
            <person name="Land M."/>
            <person name="Hauser L."/>
            <person name="Kyrpides N."/>
            <person name="Ivanova N."/>
            <person name="Pagani I."/>
            <person name="Kitzmiller T."/>
            <person name="Lynd L."/>
            <person name="Izquierdo J."/>
            <person name="Woyke T."/>
        </authorList>
    </citation>
    <scope>NUCLEOTIDE SEQUENCE [LARGE SCALE GENOMIC DNA]</scope>
    <source>
        <strain evidence="3">DSM 19732 / NBRC 101661 / EBR45</strain>
    </source>
</reference>
<evidence type="ECO:0000259" key="1">
    <source>
        <dbReference type="Pfam" id="PF07238"/>
    </source>
</evidence>
<dbReference type="HOGENOM" id="CLU_1303120_0_0_9"/>
<evidence type="ECO:0000313" key="3">
    <source>
        <dbReference type="Proteomes" id="UP000005435"/>
    </source>
</evidence>
<dbReference type="eggNOG" id="ENOG5033PBR">
    <property type="taxonomic scope" value="Bacteria"/>
</dbReference>
<dbReference type="Proteomes" id="UP000005435">
    <property type="component" value="Chromosome"/>
</dbReference>
<dbReference type="Gene3D" id="2.40.10.220">
    <property type="entry name" value="predicted glycosyltransferase like domains"/>
    <property type="match status" value="1"/>
</dbReference>
<dbReference type="RefSeq" id="WP_014255325.1">
    <property type="nucleotide sequence ID" value="NC_016627.1"/>
</dbReference>
<dbReference type="GO" id="GO:0035438">
    <property type="term" value="F:cyclic-di-GMP binding"/>
    <property type="evidence" value="ECO:0007669"/>
    <property type="project" value="InterPro"/>
</dbReference>
<dbReference type="AlphaFoldDB" id="G8LX55"/>
<dbReference type="KEGG" id="ccl:Clocl_2152"/>
<proteinExistence type="predicted"/>
<keyword evidence="3" id="KW-1185">Reference proteome</keyword>
<organism evidence="2 3">
    <name type="scientific">Acetivibrio clariflavus (strain DSM 19732 / NBRC 101661 / EBR45)</name>
    <name type="common">Clostridium clariflavum</name>
    <dbReference type="NCBI Taxonomy" id="720554"/>
    <lineage>
        <taxon>Bacteria</taxon>
        <taxon>Bacillati</taxon>
        <taxon>Bacillota</taxon>
        <taxon>Clostridia</taxon>
        <taxon>Eubacteriales</taxon>
        <taxon>Oscillospiraceae</taxon>
        <taxon>Acetivibrio</taxon>
    </lineage>
</organism>
<feature type="domain" description="PilZ" evidence="1">
    <location>
        <begin position="90"/>
        <end position="188"/>
    </location>
</feature>
<dbReference type="SUPFAM" id="SSF141371">
    <property type="entry name" value="PilZ domain-like"/>
    <property type="match status" value="1"/>
</dbReference>
<protein>
    <submittedName>
        <fullName evidence="2">PilZ domain-containing protein</fullName>
    </submittedName>
</protein>
<accession>G8LX55</accession>
<name>G8LX55_ACECE</name>
<reference evidence="2 3" key="2">
    <citation type="journal article" date="2012" name="Stand. Genomic Sci.">
        <title>Complete Genome Sequence of Clostridium clariflavum DSM 19732.</title>
        <authorList>
            <person name="Izquierdo J.A."/>
            <person name="Goodwin L."/>
            <person name="Davenport K.W."/>
            <person name="Teshima H."/>
            <person name="Bruce D."/>
            <person name="Detter C."/>
            <person name="Tapia R."/>
            <person name="Han S."/>
            <person name="Land M."/>
            <person name="Hauser L."/>
            <person name="Jeffries C.D."/>
            <person name="Han J."/>
            <person name="Pitluck S."/>
            <person name="Nolan M."/>
            <person name="Chen A."/>
            <person name="Huntemann M."/>
            <person name="Mavromatis K."/>
            <person name="Mikhailova N."/>
            <person name="Liolios K."/>
            <person name="Woyke T."/>
            <person name="Lynd L.R."/>
        </authorList>
    </citation>
    <scope>NUCLEOTIDE SEQUENCE [LARGE SCALE GENOMIC DNA]</scope>
    <source>
        <strain evidence="3">DSM 19732 / NBRC 101661 / EBR45</strain>
    </source>
</reference>
<dbReference type="OrthoDB" id="9944339at2"/>